<dbReference type="AlphaFoldDB" id="A0A5M3XU95"/>
<organism evidence="3 4">
    <name type="scientific">Acrocarpospora pleiomorpha</name>
    <dbReference type="NCBI Taxonomy" id="90975"/>
    <lineage>
        <taxon>Bacteria</taxon>
        <taxon>Bacillati</taxon>
        <taxon>Actinomycetota</taxon>
        <taxon>Actinomycetes</taxon>
        <taxon>Streptosporangiales</taxon>
        <taxon>Streptosporangiaceae</taxon>
        <taxon>Acrocarpospora</taxon>
    </lineage>
</organism>
<sequence length="151" mass="16245">MTRIIASADEARALIGEPLGVSEAILVDQTRIDDFADATDDHQWIHIDTEKARSSAFGGTIAHGYLTLSLLPRFASQIYRLDFGAARLNYGSNKVRYPTPVRSGSVLRATATLIDVRPAPQGTFVTARYTITADGAPKPACVAETITLVIA</sequence>
<gene>
    <name evidence="3" type="ORF">Aple_075110</name>
</gene>
<dbReference type="Proteomes" id="UP000377595">
    <property type="component" value="Unassembled WGS sequence"/>
</dbReference>
<comment type="caution">
    <text evidence="3">The sequence shown here is derived from an EMBL/GenBank/DDBJ whole genome shotgun (WGS) entry which is preliminary data.</text>
</comment>
<evidence type="ECO:0000259" key="2">
    <source>
        <dbReference type="Pfam" id="PF01575"/>
    </source>
</evidence>
<dbReference type="CDD" id="cd03450">
    <property type="entry name" value="NodN"/>
    <property type="match status" value="1"/>
</dbReference>
<dbReference type="InterPro" id="IPR029069">
    <property type="entry name" value="HotDog_dom_sf"/>
</dbReference>
<dbReference type="PANTHER" id="PTHR42993">
    <property type="entry name" value="MAOC-LIKE DEHYDRATASE DOMAIN-CONTAINING PROTEIN"/>
    <property type="match status" value="1"/>
</dbReference>
<proteinExistence type="inferred from homology"/>
<dbReference type="PANTHER" id="PTHR42993:SF1">
    <property type="entry name" value="MAOC-LIKE DEHYDRATASE DOMAIN-CONTAINING PROTEIN"/>
    <property type="match status" value="1"/>
</dbReference>
<accession>A0A5M3XU95</accession>
<protein>
    <submittedName>
        <fullName evidence="3">MaoC family dehydratase</fullName>
    </submittedName>
</protein>
<evidence type="ECO:0000313" key="4">
    <source>
        <dbReference type="Proteomes" id="UP000377595"/>
    </source>
</evidence>
<comment type="similarity">
    <text evidence="1">Belongs to the enoyl-CoA hydratase/isomerase family.</text>
</comment>
<dbReference type="RefSeq" id="WP_155349443.1">
    <property type="nucleotide sequence ID" value="NZ_BAAAHM010000044.1"/>
</dbReference>
<name>A0A5M3XU95_9ACTN</name>
<dbReference type="Pfam" id="PF01575">
    <property type="entry name" value="MaoC_dehydratas"/>
    <property type="match status" value="1"/>
</dbReference>
<dbReference type="EMBL" id="BLAF01000054">
    <property type="protein sequence ID" value="GES24612.1"/>
    <property type="molecule type" value="Genomic_DNA"/>
</dbReference>
<keyword evidence="4" id="KW-1185">Reference proteome</keyword>
<evidence type="ECO:0000256" key="1">
    <source>
        <dbReference type="ARBA" id="ARBA00005254"/>
    </source>
</evidence>
<dbReference type="Gene3D" id="3.10.129.10">
    <property type="entry name" value="Hotdog Thioesterase"/>
    <property type="match status" value="1"/>
</dbReference>
<evidence type="ECO:0000313" key="3">
    <source>
        <dbReference type="EMBL" id="GES24612.1"/>
    </source>
</evidence>
<dbReference type="OrthoDB" id="9801735at2"/>
<dbReference type="InterPro" id="IPR002539">
    <property type="entry name" value="MaoC-like_dom"/>
</dbReference>
<reference evidence="3 4" key="1">
    <citation type="submission" date="2019-10" db="EMBL/GenBank/DDBJ databases">
        <title>Whole genome shotgun sequence of Acrocarpospora pleiomorpha NBRC 16267.</title>
        <authorList>
            <person name="Ichikawa N."/>
            <person name="Kimura A."/>
            <person name="Kitahashi Y."/>
            <person name="Komaki H."/>
            <person name="Oguchi A."/>
        </authorList>
    </citation>
    <scope>NUCLEOTIDE SEQUENCE [LARGE SCALE GENOMIC DNA]</scope>
    <source>
        <strain evidence="3 4">NBRC 16267</strain>
    </source>
</reference>
<dbReference type="SUPFAM" id="SSF54637">
    <property type="entry name" value="Thioesterase/thiol ester dehydrase-isomerase"/>
    <property type="match status" value="1"/>
</dbReference>
<feature type="domain" description="MaoC-like" evidence="2">
    <location>
        <begin position="13"/>
        <end position="132"/>
    </location>
</feature>
<dbReference type="InterPro" id="IPR039375">
    <property type="entry name" value="NodN-like"/>
</dbReference>